<dbReference type="AlphaFoldDB" id="A0A6S7I221"/>
<gene>
    <name evidence="1" type="ORF">PACLA_8A069762</name>
</gene>
<keyword evidence="2" id="KW-1185">Reference proteome</keyword>
<comment type="caution">
    <text evidence="1">The sequence shown here is derived from an EMBL/GenBank/DDBJ whole genome shotgun (WGS) entry which is preliminary data.</text>
</comment>
<protein>
    <submittedName>
        <fullName evidence="1">Uncharacterized protein</fullName>
    </submittedName>
</protein>
<evidence type="ECO:0000313" key="1">
    <source>
        <dbReference type="EMBL" id="CAB4012735.1"/>
    </source>
</evidence>
<reference evidence="1" key="1">
    <citation type="submission" date="2020-04" db="EMBL/GenBank/DDBJ databases">
        <authorList>
            <person name="Alioto T."/>
            <person name="Alioto T."/>
            <person name="Gomez Garrido J."/>
        </authorList>
    </citation>
    <scope>NUCLEOTIDE SEQUENCE</scope>
    <source>
        <strain evidence="1">A484AB</strain>
    </source>
</reference>
<proteinExistence type="predicted"/>
<dbReference type="EMBL" id="CACRXK020007615">
    <property type="protein sequence ID" value="CAB4012735.1"/>
    <property type="molecule type" value="Genomic_DNA"/>
</dbReference>
<dbReference type="Proteomes" id="UP001152795">
    <property type="component" value="Unassembled WGS sequence"/>
</dbReference>
<sequence>VVRFVKRDHLSETETTDGVVIEGPGVRNGHNFHLRKDSVCSEGVTSVSSSIPCSNSRIMPIYEEANQATHSPTDSNYVSESSA</sequence>
<evidence type="ECO:0000313" key="2">
    <source>
        <dbReference type="Proteomes" id="UP001152795"/>
    </source>
</evidence>
<feature type="non-terminal residue" evidence="1">
    <location>
        <position position="1"/>
    </location>
</feature>
<accession>A0A6S7I221</accession>
<organism evidence="1 2">
    <name type="scientific">Paramuricea clavata</name>
    <name type="common">Red gorgonian</name>
    <name type="synonym">Violescent sea-whip</name>
    <dbReference type="NCBI Taxonomy" id="317549"/>
    <lineage>
        <taxon>Eukaryota</taxon>
        <taxon>Metazoa</taxon>
        <taxon>Cnidaria</taxon>
        <taxon>Anthozoa</taxon>
        <taxon>Octocorallia</taxon>
        <taxon>Malacalcyonacea</taxon>
        <taxon>Plexauridae</taxon>
        <taxon>Paramuricea</taxon>
    </lineage>
</organism>
<name>A0A6S7I221_PARCT</name>